<evidence type="ECO:0000313" key="3">
    <source>
        <dbReference type="Proteomes" id="UP001431209"/>
    </source>
</evidence>
<feature type="transmembrane region" description="Helical" evidence="1">
    <location>
        <begin position="68"/>
        <end position="87"/>
    </location>
</feature>
<dbReference type="Gene3D" id="1.20.120.1630">
    <property type="match status" value="1"/>
</dbReference>
<feature type="transmembrane region" description="Helical" evidence="1">
    <location>
        <begin position="93"/>
        <end position="110"/>
    </location>
</feature>
<proteinExistence type="predicted"/>
<feature type="transmembrane region" description="Helical" evidence="1">
    <location>
        <begin position="168"/>
        <end position="187"/>
    </location>
</feature>
<dbReference type="Proteomes" id="UP001431209">
    <property type="component" value="Unassembled WGS sequence"/>
</dbReference>
<evidence type="ECO:0000256" key="1">
    <source>
        <dbReference type="SAM" id="Phobius"/>
    </source>
</evidence>
<reference evidence="2 3" key="1">
    <citation type="submission" date="2024-03" db="EMBL/GenBank/DDBJ databases">
        <title>The Acrasis kona genome and developmental transcriptomes reveal deep origins of eukaryotic multicellular pathways.</title>
        <authorList>
            <person name="Sheikh S."/>
            <person name="Fu C.-J."/>
            <person name="Brown M.W."/>
            <person name="Baldauf S.L."/>
        </authorList>
    </citation>
    <scope>NUCLEOTIDE SEQUENCE [LARGE SCALE GENOMIC DNA]</scope>
    <source>
        <strain evidence="2 3">ATCC MYA-3509</strain>
    </source>
</reference>
<evidence type="ECO:0008006" key="4">
    <source>
        <dbReference type="Google" id="ProtNLM"/>
    </source>
</evidence>
<dbReference type="Pfam" id="PF06966">
    <property type="entry name" value="DUF1295"/>
    <property type="match status" value="1"/>
</dbReference>
<name>A0AAW2ZIX7_9EUKA</name>
<accession>A0AAW2ZIX7</accession>
<keyword evidence="3" id="KW-1185">Reference proteome</keyword>
<protein>
    <recommendedName>
        <fullName evidence="4">Steroid 5-alpha reductase C-terminal domain-containing protein</fullName>
    </recommendedName>
</protein>
<dbReference type="InterPro" id="IPR010721">
    <property type="entry name" value="UstE-like"/>
</dbReference>
<feature type="transmembrane region" description="Helical" evidence="1">
    <location>
        <begin position="217"/>
        <end position="234"/>
    </location>
</feature>
<dbReference type="GO" id="GO:0016020">
    <property type="term" value="C:membrane"/>
    <property type="evidence" value="ECO:0007669"/>
    <property type="project" value="TreeGrafter"/>
</dbReference>
<dbReference type="PROSITE" id="PS50244">
    <property type="entry name" value="S5A_REDUCTASE"/>
    <property type="match status" value="1"/>
</dbReference>
<dbReference type="AlphaFoldDB" id="A0AAW2ZIX7"/>
<comment type="caution">
    <text evidence="2">The sequence shown here is derived from an EMBL/GenBank/DDBJ whole genome shotgun (WGS) entry which is preliminary data.</text>
</comment>
<gene>
    <name evidence="2" type="ORF">AKO1_010633</name>
</gene>
<keyword evidence="1" id="KW-0472">Membrane</keyword>
<feature type="transmembrane region" description="Helical" evidence="1">
    <location>
        <begin position="131"/>
        <end position="153"/>
    </location>
</feature>
<keyword evidence="1" id="KW-1133">Transmembrane helix</keyword>
<dbReference type="PANTHER" id="PTHR32251">
    <property type="entry name" value="3-OXO-5-ALPHA-STEROID 4-DEHYDROGENASE"/>
    <property type="match status" value="1"/>
</dbReference>
<dbReference type="PANTHER" id="PTHR32251:SF23">
    <property type="entry name" value="3-OXO-5-ALPHA-STEROID 4-DEHYDROGENASE (DUF1295)"/>
    <property type="match status" value="1"/>
</dbReference>
<organism evidence="2 3">
    <name type="scientific">Acrasis kona</name>
    <dbReference type="NCBI Taxonomy" id="1008807"/>
    <lineage>
        <taxon>Eukaryota</taxon>
        <taxon>Discoba</taxon>
        <taxon>Heterolobosea</taxon>
        <taxon>Tetramitia</taxon>
        <taxon>Eutetramitia</taxon>
        <taxon>Acrasidae</taxon>
        <taxon>Acrasis</taxon>
    </lineage>
</organism>
<sequence>MIKTNNHFRVLSVAYLLALLAAIATIFIASSQYPQQHITILALGNFSALCVVFAFSFATNCSNCYDPYWSVAPIFISIYWLVVAPTITPRHLYITSLVVAWGVRLTYNCLSKWGGLDDEDWRYSQWRKEWGALYWAGSFLVIHVISTLCIFLGCLPMEYIFKNRDGNSILDILASIVTISSIIIEAVSDSQMKQFRKSKSGKTSPPGLWQYSRHPNYFGEVFFWVGLYLFGVSSNNMSSTLGKLGCGHGSNWMIIGPVLMFSLFNGGSIPLIEKYMVSRKPSYAEYQKSVSSFFPWFPSKQTK</sequence>
<evidence type="ECO:0000313" key="2">
    <source>
        <dbReference type="EMBL" id="KAL0489328.1"/>
    </source>
</evidence>
<feature type="transmembrane region" description="Helical" evidence="1">
    <location>
        <begin position="37"/>
        <end position="56"/>
    </location>
</feature>
<feature type="transmembrane region" description="Helical" evidence="1">
    <location>
        <begin position="12"/>
        <end position="31"/>
    </location>
</feature>
<keyword evidence="1" id="KW-0812">Transmembrane</keyword>
<feature type="transmembrane region" description="Helical" evidence="1">
    <location>
        <begin position="254"/>
        <end position="272"/>
    </location>
</feature>
<dbReference type="EMBL" id="JAOPGA020001547">
    <property type="protein sequence ID" value="KAL0489328.1"/>
    <property type="molecule type" value="Genomic_DNA"/>
</dbReference>